<gene>
    <name evidence="2" type="ORF">FPOA_03505</name>
</gene>
<keyword evidence="1" id="KW-1133">Transmembrane helix</keyword>
<organism evidence="2 3">
    <name type="scientific">Fusarium poae</name>
    <dbReference type="NCBI Taxonomy" id="36050"/>
    <lineage>
        <taxon>Eukaryota</taxon>
        <taxon>Fungi</taxon>
        <taxon>Dikarya</taxon>
        <taxon>Ascomycota</taxon>
        <taxon>Pezizomycotina</taxon>
        <taxon>Sordariomycetes</taxon>
        <taxon>Hypocreomycetidae</taxon>
        <taxon>Hypocreales</taxon>
        <taxon>Nectriaceae</taxon>
        <taxon>Fusarium</taxon>
    </lineage>
</organism>
<dbReference type="Proteomes" id="UP000091967">
    <property type="component" value="Unassembled WGS sequence"/>
</dbReference>
<evidence type="ECO:0000313" key="3">
    <source>
        <dbReference type="Proteomes" id="UP000091967"/>
    </source>
</evidence>
<evidence type="ECO:0000313" key="2">
    <source>
        <dbReference type="EMBL" id="OBS29567.1"/>
    </source>
</evidence>
<name>A0A1B8BA08_FUSPO</name>
<evidence type="ECO:0000256" key="1">
    <source>
        <dbReference type="SAM" id="Phobius"/>
    </source>
</evidence>
<proteinExistence type="predicted"/>
<comment type="caution">
    <text evidence="2">The sequence shown here is derived from an EMBL/GenBank/DDBJ whole genome shotgun (WGS) entry which is preliminary data.</text>
</comment>
<keyword evidence="1" id="KW-0472">Membrane</keyword>
<reference evidence="2 3" key="1">
    <citation type="submission" date="2016-06" db="EMBL/GenBank/DDBJ databases">
        <title>Living apart together: crosstalk between the core and supernumerary genomes in a fungal plant pathogen.</title>
        <authorList>
            <person name="Vanheule A."/>
            <person name="Audenaert K."/>
            <person name="Warris S."/>
            <person name="Van De Geest H."/>
            <person name="Schijlen E."/>
            <person name="Hofte M."/>
            <person name="De Saeger S."/>
            <person name="Haesaert G."/>
            <person name="Waalwijk C."/>
            <person name="Van Der Lee T."/>
        </authorList>
    </citation>
    <scope>NUCLEOTIDE SEQUENCE [LARGE SCALE GENOMIC DNA]</scope>
    <source>
        <strain evidence="2 3">2516</strain>
    </source>
</reference>
<sequence length="189" mass="21344">MVLYPDNVHRVQRVKDLANDIATYQDEIKSQNTAQKNKDQRAYDTLASIAKRKGYSTPEEYVEKAIAALPEKEREKYDKLRKEITKTGEDGKMVLFVTGAVATLGMVGGAALGEKGLKTMSAISSWLTGFRATAQTIELELAGAEVASEALESLLDISKESFYCVEFYRIKSYSINYKLFPFFFRIFFF</sequence>
<keyword evidence="3" id="KW-1185">Reference proteome</keyword>
<dbReference type="EMBL" id="LYXU01000001">
    <property type="protein sequence ID" value="OBS29567.1"/>
    <property type="molecule type" value="Genomic_DNA"/>
</dbReference>
<feature type="transmembrane region" description="Helical" evidence="1">
    <location>
        <begin position="93"/>
        <end position="112"/>
    </location>
</feature>
<accession>A0A1B8BA08</accession>
<dbReference type="AlphaFoldDB" id="A0A1B8BA08"/>
<keyword evidence="1" id="KW-0812">Transmembrane</keyword>
<protein>
    <submittedName>
        <fullName evidence="2">Uncharacterized protein</fullName>
    </submittedName>
</protein>